<dbReference type="SUPFAM" id="SSF52096">
    <property type="entry name" value="ClpP/crotonase"/>
    <property type="match status" value="1"/>
</dbReference>
<name>N0B5B9_9HYPH</name>
<dbReference type="NCBIfam" id="NF004681">
    <property type="entry name" value="PRK06023.1"/>
    <property type="match status" value="1"/>
</dbReference>
<dbReference type="Gene3D" id="3.90.226.10">
    <property type="entry name" value="2-enoyl-CoA Hydratase, Chain A, domain 1"/>
    <property type="match status" value="1"/>
</dbReference>
<dbReference type="OrthoDB" id="9795727at2"/>
<keyword evidence="3 4" id="KW-0413">Isomerase</keyword>
<dbReference type="InterPro" id="IPR051053">
    <property type="entry name" value="ECH/Chromodomain_protein"/>
</dbReference>
<keyword evidence="2" id="KW-0576">Peroxisome</keyword>
<reference evidence="4 5" key="1">
    <citation type="journal article" date="2013" name="Genome Announc.">
        <title>Genome sequences for three denitrifying bacterial strains isolated from a uranium- and nitrate-contaminated subsurface environment.</title>
        <authorList>
            <person name="Venkatramanan R."/>
            <person name="Prakash O."/>
            <person name="Woyke T."/>
            <person name="Chain P."/>
            <person name="Goodwin L.A."/>
            <person name="Watson D."/>
            <person name="Brooks S."/>
            <person name="Kostka J.E."/>
            <person name="Green S.J."/>
        </authorList>
    </citation>
    <scope>NUCLEOTIDE SEQUENCE [LARGE SCALE GENOMIC DNA]</scope>
    <source>
        <strain evidence="4 5">1NES1</strain>
    </source>
</reference>
<sequence length="254" mass="27227">MTADVEISAGDGVQVLRLTRPAKKNALTSAMYGELCEAFDRGDNDREIAAHVIIGAGGAFTAGNDLGDFLATAQGTGDLSANVRRFVYTLPMIRKPLIAAVDGVAIGVGTTMLFHCDLVYATPASTFATPFLNLGLIPEAGSSLLMPRRMGYARAFEMLALGETFSAEQAMQAGFVNKVVASANLEETALDAARRLASKPPEALAMTRNLMRGSPVEILQHIDKEVIAFRERLASPEAIEAFTAFFEKRPPKFL</sequence>
<dbReference type="InterPro" id="IPR001753">
    <property type="entry name" value="Enoyl-CoA_hydra/iso"/>
</dbReference>
<dbReference type="GO" id="GO:0004165">
    <property type="term" value="F:delta(3)-delta(2)-enoyl-CoA isomerase activity"/>
    <property type="evidence" value="ECO:0007669"/>
    <property type="project" value="UniProtKB-ARBA"/>
</dbReference>
<dbReference type="Pfam" id="PF00378">
    <property type="entry name" value="ECH_1"/>
    <property type="match status" value="1"/>
</dbReference>
<dbReference type="AlphaFoldDB" id="N0B5B9"/>
<protein>
    <submittedName>
        <fullName evidence="4">Enoyl-CoA hydratase/isomerase</fullName>
    </submittedName>
</protein>
<dbReference type="KEGG" id="hdt:HYPDE_28613"/>
<dbReference type="Proteomes" id="UP000005952">
    <property type="component" value="Chromosome"/>
</dbReference>
<evidence type="ECO:0000313" key="4">
    <source>
        <dbReference type="EMBL" id="AGK57402.1"/>
    </source>
</evidence>
<dbReference type="EMBL" id="CP005587">
    <property type="protein sequence ID" value="AGK57402.1"/>
    <property type="molecule type" value="Genomic_DNA"/>
</dbReference>
<evidence type="ECO:0000256" key="1">
    <source>
        <dbReference type="ARBA" id="ARBA00004275"/>
    </source>
</evidence>
<evidence type="ECO:0000256" key="2">
    <source>
        <dbReference type="ARBA" id="ARBA00023140"/>
    </source>
</evidence>
<dbReference type="PANTHER" id="PTHR43684:SF1">
    <property type="entry name" value="ENOYL-COA DELTA ISOMERASE 2"/>
    <property type="match status" value="1"/>
</dbReference>
<dbReference type="InterPro" id="IPR029045">
    <property type="entry name" value="ClpP/crotonase-like_dom_sf"/>
</dbReference>
<organism evidence="4 5">
    <name type="scientific">Hyphomicrobium denitrificans 1NES1</name>
    <dbReference type="NCBI Taxonomy" id="670307"/>
    <lineage>
        <taxon>Bacteria</taxon>
        <taxon>Pseudomonadati</taxon>
        <taxon>Pseudomonadota</taxon>
        <taxon>Alphaproteobacteria</taxon>
        <taxon>Hyphomicrobiales</taxon>
        <taxon>Hyphomicrobiaceae</taxon>
        <taxon>Hyphomicrobium</taxon>
    </lineage>
</organism>
<evidence type="ECO:0000256" key="3">
    <source>
        <dbReference type="ARBA" id="ARBA00023235"/>
    </source>
</evidence>
<dbReference type="HOGENOM" id="CLU_009834_7_2_5"/>
<dbReference type="PANTHER" id="PTHR43684">
    <property type="match status" value="1"/>
</dbReference>
<dbReference type="RefSeq" id="WP_015597439.1">
    <property type="nucleotide sequence ID" value="NC_021172.1"/>
</dbReference>
<proteinExistence type="predicted"/>
<dbReference type="STRING" id="670307.HYPDE_28613"/>
<keyword evidence="5" id="KW-1185">Reference proteome</keyword>
<dbReference type="CDD" id="cd06558">
    <property type="entry name" value="crotonase-like"/>
    <property type="match status" value="1"/>
</dbReference>
<evidence type="ECO:0000313" key="5">
    <source>
        <dbReference type="Proteomes" id="UP000005952"/>
    </source>
</evidence>
<dbReference type="eggNOG" id="COG1024">
    <property type="taxonomic scope" value="Bacteria"/>
</dbReference>
<accession>N0B5B9</accession>
<gene>
    <name evidence="4" type="ORF">HYPDE_28613</name>
</gene>
<comment type="subcellular location">
    <subcellularLocation>
        <location evidence="1">Peroxisome</location>
    </subcellularLocation>
</comment>